<dbReference type="Proteomes" id="UP001154420">
    <property type="component" value="Unassembled WGS sequence"/>
</dbReference>
<keyword evidence="1" id="KW-0472">Membrane</keyword>
<dbReference type="RefSeq" id="WP_160562055.1">
    <property type="nucleotide sequence ID" value="NZ_QZDT01000065.1"/>
</dbReference>
<evidence type="ECO:0000313" key="2">
    <source>
        <dbReference type="EMBL" id="NBJ95102.1"/>
    </source>
</evidence>
<name>A0A9X5BK43_9FIRM</name>
<proteinExistence type="predicted"/>
<keyword evidence="3" id="KW-1185">Reference proteome</keyword>
<dbReference type="EMBL" id="QZDT01000065">
    <property type="protein sequence ID" value="NBJ95102.1"/>
    <property type="molecule type" value="Genomic_DNA"/>
</dbReference>
<sequence>MLNAKKAFAWETNCILYCFWVALVGAGRCALLLVFARKTAAKMKAEDEEKAKRKRRYQELVQSG</sequence>
<protein>
    <recommendedName>
        <fullName evidence="4">Transmembrane protein</fullName>
    </recommendedName>
</protein>
<feature type="transmembrane region" description="Helical" evidence="1">
    <location>
        <begin position="14"/>
        <end position="36"/>
    </location>
</feature>
<gene>
    <name evidence="2" type="ORF">D5281_21735</name>
</gene>
<dbReference type="AlphaFoldDB" id="A0A9X5BK43"/>
<accession>A0A9X5BK43</accession>
<keyword evidence="1" id="KW-0812">Transmembrane</keyword>
<comment type="caution">
    <text evidence="2">The sequence shown here is derived from an EMBL/GenBank/DDBJ whole genome shotgun (WGS) entry which is preliminary data.</text>
</comment>
<evidence type="ECO:0000256" key="1">
    <source>
        <dbReference type="SAM" id="Phobius"/>
    </source>
</evidence>
<organism evidence="2 3">
    <name type="scientific">Parablautia muri</name>
    <dbReference type="NCBI Taxonomy" id="2320879"/>
    <lineage>
        <taxon>Bacteria</taxon>
        <taxon>Bacillati</taxon>
        <taxon>Bacillota</taxon>
        <taxon>Clostridia</taxon>
        <taxon>Lachnospirales</taxon>
        <taxon>Lachnospiraceae</taxon>
        <taxon>Parablautia</taxon>
    </lineage>
</organism>
<evidence type="ECO:0000313" key="3">
    <source>
        <dbReference type="Proteomes" id="UP001154420"/>
    </source>
</evidence>
<keyword evidence="1" id="KW-1133">Transmembrane helix</keyword>
<reference evidence="2" key="1">
    <citation type="submission" date="2018-09" db="EMBL/GenBank/DDBJ databases">
        <title>Murine metabolic-syndrome-specific gut microbial biobank.</title>
        <authorList>
            <person name="Liu C."/>
        </authorList>
    </citation>
    <scope>NUCLEOTIDE SEQUENCE</scope>
    <source>
        <strain evidence="2">D42-62</strain>
    </source>
</reference>
<evidence type="ECO:0008006" key="4">
    <source>
        <dbReference type="Google" id="ProtNLM"/>
    </source>
</evidence>